<feature type="compositionally biased region" description="Basic and acidic residues" evidence="1">
    <location>
        <begin position="34"/>
        <end position="50"/>
    </location>
</feature>
<feature type="region of interest" description="Disordered" evidence="1">
    <location>
        <begin position="21"/>
        <end position="99"/>
    </location>
</feature>
<reference evidence="2" key="1">
    <citation type="submission" date="2020-02" db="EMBL/GenBank/DDBJ databases">
        <authorList>
            <person name="Meier V. D."/>
        </authorList>
    </citation>
    <scope>NUCLEOTIDE SEQUENCE</scope>
    <source>
        <strain evidence="2">AVDCRST_MAG17</strain>
    </source>
</reference>
<dbReference type="EMBL" id="CADCVV010000098">
    <property type="protein sequence ID" value="CAA9500897.1"/>
    <property type="molecule type" value="Genomic_DNA"/>
</dbReference>
<evidence type="ECO:0000256" key="1">
    <source>
        <dbReference type="SAM" id="MobiDB-lite"/>
    </source>
</evidence>
<dbReference type="AlphaFoldDB" id="A0A6J4SPH6"/>
<feature type="non-terminal residue" evidence="2">
    <location>
        <position position="122"/>
    </location>
</feature>
<accession>A0A6J4SPH6</accession>
<gene>
    <name evidence="2" type="ORF">AVDCRST_MAG17-1371</name>
</gene>
<organism evidence="2">
    <name type="scientific">uncultured Solirubrobacterales bacterium</name>
    <dbReference type="NCBI Taxonomy" id="768556"/>
    <lineage>
        <taxon>Bacteria</taxon>
        <taxon>Bacillati</taxon>
        <taxon>Actinomycetota</taxon>
        <taxon>Thermoleophilia</taxon>
        <taxon>Solirubrobacterales</taxon>
        <taxon>environmental samples</taxon>
    </lineage>
</organism>
<feature type="non-terminal residue" evidence="2">
    <location>
        <position position="1"/>
    </location>
</feature>
<protein>
    <submittedName>
        <fullName evidence="2">Uncharacterized protein</fullName>
    </submittedName>
</protein>
<proteinExistence type="predicted"/>
<evidence type="ECO:0000313" key="2">
    <source>
        <dbReference type="EMBL" id="CAA9500897.1"/>
    </source>
</evidence>
<sequence>GLVVRRRGRARGAALTRIGLCRLGAQRSPPPPKPEARRAGEGEAPYRDTPGHGAGHRFGAVSADLEGRRGDRCAGGDVAPTSRGHVRPGRGGCGPARGRGRCRIERADLLVQAQELARTDSL</sequence>
<name>A0A6J4SPH6_9ACTN</name>
<feature type="compositionally biased region" description="Basic and acidic residues" evidence="1">
    <location>
        <begin position="65"/>
        <end position="74"/>
    </location>
</feature>